<proteinExistence type="inferred from homology"/>
<dbReference type="InterPro" id="IPR000600">
    <property type="entry name" value="ROK"/>
</dbReference>
<accession>A0A4Q9DU93</accession>
<dbReference type="PANTHER" id="PTHR18964">
    <property type="entry name" value="ROK (REPRESSOR, ORF, KINASE) FAMILY"/>
    <property type="match status" value="1"/>
</dbReference>
<dbReference type="Gene3D" id="3.30.420.40">
    <property type="match status" value="2"/>
</dbReference>
<dbReference type="PROSITE" id="PS01125">
    <property type="entry name" value="ROK"/>
    <property type="match status" value="1"/>
</dbReference>
<dbReference type="AlphaFoldDB" id="A0A4Q9DU93"/>
<sequence>MNKIVDIYWHGIYYFYKHTFIQSRFPKKQHEEGITMHQAPSTRGTNLEHVQEMNRALVIRQLRNTQAISRAELAKTTGLQQSTITNIVNDLISWGLVQETGMLQGGRGRRSIGLKLNGGLLKVIGVRLARAFVSAGLFDIDGKEYAIQRVEADVRNQPEHAFHIMKEMIRELLGGEHRQVIAGIGLAVPGPLLSDGGNIYLMADFMKWEPVFIQRELETEFGLPVYVEQDARAGALAEWWFGSQRQQQGTMIGVLISQGIGAGIITDGQLYKGQVGFAGEIGHMSIHYNGIRCECGNLGCLEQYCSVKTVMNDIGVLLKDGEPSSLTEGFTYADAISALQEEDPACVKAFDKAARFLAYGLVNIVNTLNPDRIVLGDDLALAGDFLLERVKAVLADRTLPGAYEKLAVQTNTVSQDPVLVGAGALILDDILQRPAYFKNKKNFD</sequence>
<name>A0A4Q9DU93_9BACL</name>
<gene>
    <name evidence="5" type="ORF">EYB31_11030</name>
</gene>
<evidence type="ECO:0000259" key="4">
    <source>
        <dbReference type="PROSITE" id="PS50943"/>
    </source>
</evidence>
<feature type="domain" description="HTH cro/C1-type" evidence="4">
    <location>
        <begin position="59"/>
        <end position="90"/>
    </location>
</feature>
<dbReference type="Gene3D" id="1.10.10.10">
    <property type="entry name" value="Winged helix-like DNA-binding domain superfamily/Winged helix DNA-binding domain"/>
    <property type="match status" value="1"/>
</dbReference>
<organism evidence="5 6">
    <name type="scientific">Paenibacillus thalictri</name>
    <dbReference type="NCBI Taxonomy" id="2527873"/>
    <lineage>
        <taxon>Bacteria</taxon>
        <taxon>Bacillati</taxon>
        <taxon>Bacillota</taxon>
        <taxon>Bacilli</taxon>
        <taxon>Bacillales</taxon>
        <taxon>Paenibacillaceae</taxon>
        <taxon>Paenibacillus</taxon>
    </lineage>
</organism>
<dbReference type="InterPro" id="IPR049874">
    <property type="entry name" value="ROK_cs"/>
</dbReference>
<evidence type="ECO:0000313" key="5">
    <source>
        <dbReference type="EMBL" id="TBL79440.1"/>
    </source>
</evidence>
<protein>
    <submittedName>
        <fullName evidence="5">ROK family transcriptional regulator</fullName>
    </submittedName>
</protein>
<reference evidence="5 6" key="1">
    <citation type="submission" date="2019-02" db="EMBL/GenBank/DDBJ databases">
        <title>Paenibacillus sp. nov., isolated from surface-sterilized tissue of Thalictrum simplex L.</title>
        <authorList>
            <person name="Tuo L."/>
        </authorList>
    </citation>
    <scope>NUCLEOTIDE SEQUENCE [LARGE SCALE GENOMIC DNA]</scope>
    <source>
        <strain evidence="5 6">N2SHLJ1</strain>
    </source>
</reference>
<dbReference type="PANTHER" id="PTHR18964:SF149">
    <property type="entry name" value="BIFUNCTIONAL UDP-N-ACETYLGLUCOSAMINE 2-EPIMERASE_N-ACETYLMANNOSAMINE KINASE"/>
    <property type="match status" value="1"/>
</dbReference>
<dbReference type="InterPro" id="IPR036390">
    <property type="entry name" value="WH_DNA-bd_sf"/>
</dbReference>
<dbReference type="SUPFAM" id="SSF53067">
    <property type="entry name" value="Actin-like ATPase domain"/>
    <property type="match status" value="1"/>
</dbReference>
<evidence type="ECO:0000256" key="3">
    <source>
        <dbReference type="ARBA" id="ARBA00022629"/>
    </source>
</evidence>
<dbReference type="Proteomes" id="UP000293142">
    <property type="component" value="Unassembled WGS sequence"/>
</dbReference>
<evidence type="ECO:0000313" key="6">
    <source>
        <dbReference type="Proteomes" id="UP000293142"/>
    </source>
</evidence>
<dbReference type="PROSITE" id="PS50943">
    <property type="entry name" value="HTH_CROC1"/>
    <property type="match status" value="1"/>
</dbReference>
<dbReference type="OrthoDB" id="9796533at2"/>
<dbReference type="InterPro" id="IPR001387">
    <property type="entry name" value="Cro/C1-type_HTH"/>
</dbReference>
<comment type="caution">
    <text evidence="5">The sequence shown here is derived from an EMBL/GenBank/DDBJ whole genome shotgun (WGS) entry which is preliminary data.</text>
</comment>
<comment type="function">
    <text evidence="1">Transcriptional repressor of xylose-utilizing enzymes.</text>
</comment>
<keyword evidence="3" id="KW-0859">Xylose metabolism</keyword>
<dbReference type="Pfam" id="PF00480">
    <property type="entry name" value="ROK"/>
    <property type="match status" value="1"/>
</dbReference>
<dbReference type="CDD" id="cd24076">
    <property type="entry name" value="ASKHA_ATPase_ROK_BsXylR-like"/>
    <property type="match status" value="1"/>
</dbReference>
<dbReference type="InterPro" id="IPR036388">
    <property type="entry name" value="WH-like_DNA-bd_sf"/>
</dbReference>
<dbReference type="EMBL" id="SIRE01000007">
    <property type="protein sequence ID" value="TBL79440.1"/>
    <property type="molecule type" value="Genomic_DNA"/>
</dbReference>
<evidence type="ECO:0000256" key="2">
    <source>
        <dbReference type="ARBA" id="ARBA00006479"/>
    </source>
</evidence>
<dbReference type="InterPro" id="IPR043129">
    <property type="entry name" value="ATPase_NBD"/>
</dbReference>
<dbReference type="SUPFAM" id="SSF46785">
    <property type="entry name" value="Winged helix' DNA-binding domain"/>
    <property type="match status" value="1"/>
</dbReference>
<keyword evidence="6" id="KW-1185">Reference proteome</keyword>
<dbReference type="CDD" id="cd00093">
    <property type="entry name" value="HTH_XRE"/>
    <property type="match status" value="1"/>
</dbReference>
<dbReference type="GO" id="GO:0042732">
    <property type="term" value="P:D-xylose metabolic process"/>
    <property type="evidence" value="ECO:0007669"/>
    <property type="project" value="UniProtKB-KW"/>
</dbReference>
<evidence type="ECO:0000256" key="1">
    <source>
        <dbReference type="ARBA" id="ARBA00002486"/>
    </source>
</evidence>
<keyword evidence="3" id="KW-0119">Carbohydrate metabolism</keyword>
<comment type="similarity">
    <text evidence="2">Belongs to the ROK (NagC/XylR) family.</text>
</comment>